<keyword evidence="2" id="KW-1185">Reference proteome</keyword>
<protein>
    <submittedName>
        <fullName evidence="1">Uncharacterized protein</fullName>
    </submittedName>
</protein>
<dbReference type="Proteomes" id="UP000319728">
    <property type="component" value="Unassembled WGS sequence"/>
</dbReference>
<comment type="caution">
    <text evidence="1">The sequence shown here is derived from an EMBL/GenBank/DDBJ whole genome shotgun (WGS) entry which is preliminary data.</text>
</comment>
<organism evidence="1 2">
    <name type="scientific">Micromonospora sagamiensis</name>
    <dbReference type="NCBI Taxonomy" id="47875"/>
    <lineage>
        <taxon>Bacteria</taxon>
        <taxon>Bacillati</taxon>
        <taxon>Actinomycetota</taxon>
        <taxon>Actinomycetes</taxon>
        <taxon>Micromonosporales</taxon>
        <taxon>Micromonosporaceae</taxon>
        <taxon>Micromonospora</taxon>
    </lineage>
</organism>
<dbReference type="OrthoDB" id="3634440at2"/>
<dbReference type="AlphaFoldDB" id="A0A562WPB5"/>
<evidence type="ECO:0000313" key="2">
    <source>
        <dbReference type="Proteomes" id="UP000319728"/>
    </source>
</evidence>
<sequence length="147" mass="15042">MAKKIGAVLSGIALGVAAAVSPAIPASAAADDYFYVCGGQFETCGGGSTEGTIVWYNRTAGITGGVSDSGPGSTTAIFEAFAGSTKIESQTRTADDETSLGAYRGFNFTIGDSDLVGGIDRIKITVCFNYPDGPLDCSPNYNELKNS</sequence>
<reference evidence="1 2" key="1">
    <citation type="submission" date="2019-07" db="EMBL/GenBank/DDBJ databases">
        <title>R&amp;d 2014.</title>
        <authorList>
            <person name="Klenk H.-P."/>
        </authorList>
    </citation>
    <scope>NUCLEOTIDE SEQUENCE [LARGE SCALE GENOMIC DNA]</scope>
    <source>
        <strain evidence="1 2">DSM 43912</strain>
    </source>
</reference>
<gene>
    <name evidence="1" type="ORF">JD81_05625</name>
</gene>
<name>A0A562WPB5_9ACTN</name>
<proteinExistence type="predicted"/>
<dbReference type="RefSeq" id="WP_145821258.1">
    <property type="nucleotide sequence ID" value="NZ_AP023438.1"/>
</dbReference>
<dbReference type="EMBL" id="VLLP01000001">
    <property type="protein sequence ID" value="TWJ32055.1"/>
    <property type="molecule type" value="Genomic_DNA"/>
</dbReference>
<accession>A0A562WPB5</accession>
<evidence type="ECO:0000313" key="1">
    <source>
        <dbReference type="EMBL" id="TWJ32055.1"/>
    </source>
</evidence>